<keyword evidence="2" id="KW-1185">Reference proteome</keyword>
<gene>
    <name evidence="1" type="ORF">ECPE_LOCUS2613</name>
</gene>
<organism evidence="3">
    <name type="scientific">Echinostoma caproni</name>
    <dbReference type="NCBI Taxonomy" id="27848"/>
    <lineage>
        <taxon>Eukaryota</taxon>
        <taxon>Metazoa</taxon>
        <taxon>Spiralia</taxon>
        <taxon>Lophotrochozoa</taxon>
        <taxon>Platyhelminthes</taxon>
        <taxon>Trematoda</taxon>
        <taxon>Digenea</taxon>
        <taxon>Plagiorchiida</taxon>
        <taxon>Echinostomata</taxon>
        <taxon>Echinostomatoidea</taxon>
        <taxon>Echinostomatidae</taxon>
        <taxon>Echinostoma</taxon>
    </lineage>
</organism>
<evidence type="ECO:0000313" key="1">
    <source>
        <dbReference type="EMBL" id="VDP66975.1"/>
    </source>
</evidence>
<dbReference type="AlphaFoldDB" id="A0A183A6M8"/>
<protein>
    <submittedName>
        <fullName evidence="3">Reverse transcriptase domain-containing protein</fullName>
    </submittedName>
</protein>
<dbReference type="Proteomes" id="UP000272942">
    <property type="component" value="Unassembled WGS sequence"/>
</dbReference>
<evidence type="ECO:0000313" key="3">
    <source>
        <dbReference type="WBParaSite" id="ECPE_0000261601-mRNA-1"/>
    </source>
</evidence>
<proteinExistence type="predicted"/>
<evidence type="ECO:0000313" key="2">
    <source>
        <dbReference type="Proteomes" id="UP000272942"/>
    </source>
</evidence>
<reference evidence="3" key="1">
    <citation type="submission" date="2016-06" db="UniProtKB">
        <authorList>
            <consortium name="WormBaseParasite"/>
        </authorList>
    </citation>
    <scope>IDENTIFICATION</scope>
</reference>
<reference evidence="1 2" key="2">
    <citation type="submission" date="2018-11" db="EMBL/GenBank/DDBJ databases">
        <authorList>
            <consortium name="Pathogen Informatics"/>
        </authorList>
    </citation>
    <scope>NUCLEOTIDE SEQUENCE [LARGE SCALE GENOMIC DNA]</scope>
    <source>
        <strain evidence="1 2">Egypt</strain>
    </source>
</reference>
<dbReference type="EMBL" id="UZAN01039730">
    <property type="protein sequence ID" value="VDP66975.1"/>
    <property type="molecule type" value="Genomic_DNA"/>
</dbReference>
<dbReference type="WBParaSite" id="ECPE_0000261601-mRNA-1">
    <property type="protein sequence ID" value="ECPE_0000261601-mRNA-1"/>
    <property type="gene ID" value="ECPE_0000261601"/>
</dbReference>
<sequence>MESIVADSLKEQLDKHDFLLPIQYEFRQKRSCAAKFADRTRRMDKTIDDGEVVDIGYLDFSKAFNRVVVANWLGYQIVTRKSRVRTAPPPPVYPSSVFPQAAFVRP</sequence>
<name>A0A183A6M8_9TREM</name>
<accession>A0A183A6M8</accession>